<evidence type="ECO:0000313" key="3">
    <source>
        <dbReference type="Proteomes" id="UP000054498"/>
    </source>
</evidence>
<gene>
    <name evidence="2" type="ORF">MNEG_12499</name>
</gene>
<keyword evidence="3" id="KW-1185">Reference proteome</keyword>
<reference evidence="2 3" key="1">
    <citation type="journal article" date="2013" name="BMC Genomics">
        <title>Reconstruction of the lipid metabolism for the microalga Monoraphidium neglectum from its genome sequence reveals characteristics suitable for biofuel production.</title>
        <authorList>
            <person name="Bogen C."/>
            <person name="Al-Dilaimi A."/>
            <person name="Albersmeier A."/>
            <person name="Wichmann J."/>
            <person name="Grundmann M."/>
            <person name="Rupp O."/>
            <person name="Lauersen K.J."/>
            <person name="Blifernez-Klassen O."/>
            <person name="Kalinowski J."/>
            <person name="Goesmann A."/>
            <person name="Mussgnug J.H."/>
            <person name="Kruse O."/>
        </authorList>
    </citation>
    <scope>NUCLEOTIDE SEQUENCE [LARGE SCALE GENOMIC DNA]</scope>
    <source>
        <strain evidence="2 3">SAG 48.87</strain>
    </source>
</reference>
<dbReference type="EMBL" id="KK103495">
    <property type="protein sequence ID" value="KIY95461.1"/>
    <property type="molecule type" value="Genomic_DNA"/>
</dbReference>
<feature type="region of interest" description="Disordered" evidence="1">
    <location>
        <begin position="74"/>
        <end position="134"/>
    </location>
</feature>
<dbReference type="Proteomes" id="UP000054498">
    <property type="component" value="Unassembled WGS sequence"/>
</dbReference>
<evidence type="ECO:0000313" key="2">
    <source>
        <dbReference type="EMBL" id="KIY95461.1"/>
    </source>
</evidence>
<dbReference type="RefSeq" id="XP_013894481.1">
    <property type="nucleotide sequence ID" value="XM_014039027.1"/>
</dbReference>
<feature type="region of interest" description="Disordered" evidence="1">
    <location>
        <begin position="46"/>
        <end position="65"/>
    </location>
</feature>
<accession>A0A0D2M1Z5</accession>
<sequence>MYPHPFQIEFGDGTSDARGPAPAAPRDGRQTIAWWQGRQQEINKKLESRKTGGTGIVGRSPGGTNVIVPKGLLGANGNGRGKAAGSAAASIEEDSGDEEEGAAAGANGNGNGRGAKGKAGAKVKDLLNVFGGRR</sequence>
<dbReference type="GeneID" id="25729867"/>
<evidence type="ECO:0000256" key="1">
    <source>
        <dbReference type="SAM" id="MobiDB-lite"/>
    </source>
</evidence>
<dbReference type="KEGG" id="mng:MNEG_12499"/>
<name>A0A0D2M1Z5_9CHLO</name>
<protein>
    <submittedName>
        <fullName evidence="2">Uncharacterized protein</fullName>
    </submittedName>
</protein>
<dbReference type="AlphaFoldDB" id="A0A0D2M1Z5"/>
<feature type="compositionally biased region" description="Acidic residues" evidence="1">
    <location>
        <begin position="91"/>
        <end position="101"/>
    </location>
</feature>
<proteinExistence type="predicted"/>
<feature type="compositionally biased region" description="Low complexity" evidence="1">
    <location>
        <begin position="16"/>
        <end position="25"/>
    </location>
</feature>
<feature type="region of interest" description="Disordered" evidence="1">
    <location>
        <begin position="1"/>
        <end position="28"/>
    </location>
</feature>
<organism evidence="2 3">
    <name type="scientific">Monoraphidium neglectum</name>
    <dbReference type="NCBI Taxonomy" id="145388"/>
    <lineage>
        <taxon>Eukaryota</taxon>
        <taxon>Viridiplantae</taxon>
        <taxon>Chlorophyta</taxon>
        <taxon>core chlorophytes</taxon>
        <taxon>Chlorophyceae</taxon>
        <taxon>CS clade</taxon>
        <taxon>Sphaeropleales</taxon>
        <taxon>Selenastraceae</taxon>
        <taxon>Monoraphidium</taxon>
    </lineage>
</organism>